<dbReference type="AlphaFoldDB" id="A0A0F6WA45"/>
<dbReference type="Pfam" id="PF11659">
    <property type="entry name" value="DUF3261"/>
    <property type="match status" value="1"/>
</dbReference>
<dbReference type="Proteomes" id="UP000034883">
    <property type="component" value="Chromosome"/>
</dbReference>
<evidence type="ECO:0000313" key="3">
    <source>
        <dbReference type="Proteomes" id="UP000034883"/>
    </source>
</evidence>
<feature type="signal peptide" evidence="1">
    <location>
        <begin position="1"/>
        <end position="19"/>
    </location>
</feature>
<name>A0A0F6WA45_9BACT</name>
<dbReference type="InterPro" id="IPR021675">
    <property type="entry name" value="DUF3261"/>
</dbReference>
<dbReference type="KEGG" id="samy:DB32_008474"/>
<reference evidence="2 3" key="1">
    <citation type="submission" date="2015-03" db="EMBL/GenBank/DDBJ databases">
        <title>Genome assembly of Sandaracinus amylolyticus DSM 53668.</title>
        <authorList>
            <person name="Sharma G."/>
            <person name="Subramanian S."/>
        </authorList>
    </citation>
    <scope>NUCLEOTIDE SEQUENCE [LARGE SCALE GENOMIC DNA]</scope>
    <source>
        <strain evidence="2 3">DSM 53668</strain>
    </source>
</reference>
<evidence type="ECO:0000256" key="1">
    <source>
        <dbReference type="SAM" id="SignalP"/>
    </source>
</evidence>
<protein>
    <recommendedName>
        <fullName evidence="4">Lipoprotein</fullName>
    </recommendedName>
</protein>
<gene>
    <name evidence="2" type="ORF">DB32_008474</name>
</gene>
<feature type="chain" id="PRO_5002511711" description="Lipoprotein" evidence="1">
    <location>
        <begin position="20"/>
        <end position="215"/>
    </location>
</feature>
<evidence type="ECO:0000313" key="2">
    <source>
        <dbReference type="EMBL" id="AKF11325.1"/>
    </source>
</evidence>
<keyword evidence="1" id="KW-0732">Signal</keyword>
<accession>A0A0F6WA45</accession>
<keyword evidence="3" id="KW-1185">Reference proteome</keyword>
<sequence length="215" mass="23427">MLSMPSMRTILTTILLALALGCGPGATSRTLPQDYAGPVRAPSTYRADFAIDHQITAVHAEGSDTFRALLEKRGDALVMVALGPHGSRAFTLAQEGDAEPRFESQLPRELPFPPRFMLVDVHRTWLFGLDAARADGAHTDEITTATGPEILDETWADGRLLARSFAREGVEGVIRITYEGGLSPDPSAPPPTRVELDNGWFGYRLVMENITRSPL</sequence>
<organism evidence="2 3">
    <name type="scientific">Sandaracinus amylolyticus</name>
    <dbReference type="NCBI Taxonomy" id="927083"/>
    <lineage>
        <taxon>Bacteria</taxon>
        <taxon>Pseudomonadati</taxon>
        <taxon>Myxococcota</taxon>
        <taxon>Polyangia</taxon>
        <taxon>Polyangiales</taxon>
        <taxon>Sandaracinaceae</taxon>
        <taxon>Sandaracinus</taxon>
    </lineage>
</organism>
<proteinExistence type="predicted"/>
<evidence type="ECO:0008006" key="4">
    <source>
        <dbReference type="Google" id="ProtNLM"/>
    </source>
</evidence>
<dbReference type="STRING" id="927083.DB32_008474"/>
<dbReference type="EMBL" id="CP011125">
    <property type="protein sequence ID" value="AKF11325.1"/>
    <property type="molecule type" value="Genomic_DNA"/>
</dbReference>